<evidence type="ECO:0000313" key="3">
    <source>
        <dbReference type="Proteomes" id="UP000199093"/>
    </source>
</evidence>
<organism evidence="2 3">
    <name type="scientific">Salipiger marinus</name>
    <dbReference type="NCBI Taxonomy" id="555512"/>
    <lineage>
        <taxon>Bacteria</taxon>
        <taxon>Pseudomonadati</taxon>
        <taxon>Pseudomonadota</taxon>
        <taxon>Alphaproteobacteria</taxon>
        <taxon>Rhodobacterales</taxon>
        <taxon>Roseobacteraceae</taxon>
        <taxon>Salipiger</taxon>
    </lineage>
</organism>
<gene>
    <name evidence="2" type="ORF">SAMN04487993_102210</name>
</gene>
<name>A0A1G8RWK3_9RHOB</name>
<protein>
    <submittedName>
        <fullName evidence="2">Putative phage tail protein</fullName>
    </submittedName>
</protein>
<evidence type="ECO:0000313" key="2">
    <source>
        <dbReference type="EMBL" id="SDJ21333.1"/>
    </source>
</evidence>
<feature type="domain" description="Tip attachment protein J" evidence="1">
    <location>
        <begin position="290"/>
        <end position="451"/>
    </location>
</feature>
<dbReference type="AlphaFoldDB" id="A0A1G8RWK3"/>
<reference evidence="2 3" key="1">
    <citation type="submission" date="2016-10" db="EMBL/GenBank/DDBJ databases">
        <authorList>
            <person name="de Groot N.N."/>
        </authorList>
    </citation>
    <scope>NUCLEOTIDE SEQUENCE [LARGE SCALE GENOMIC DNA]</scope>
    <source>
        <strain evidence="2 3">DSM 26424</strain>
    </source>
</reference>
<sequence>MGLTVVYALLQSGATLGAALTATYGVAGALAIRLAASVLISAGVAKLSQPAAPKAPQLRRELRLPDSAPVKRFVYGHTSAAGTPVFWHTAGKNLYVCYLFSSRPSEGPFELVTDGRHRSFRGDPYDFAGPGAIWEENSAGQKFYIGLGDQTAPPDDILAAVPELAASDGFRGCTVVWTSCYSGKIKKFQENWPNTPPHYDLWGRWSRVWDPRDPTQDPDDPATWTYSDNHALCVLDALRQNPVRPYQLRNLDLDLWSAAAEASDEGVELAIGATEKRYRLAGTLAFSGREVLDLLDPMLLAAAAEWCQIGGRLGLVPAVWQTPDYQISDMLEELSCQTLTPGDDLPTRVEVSYTSAAREYQQAQLAPWDIPGAQAADGGERKLLKLDLDWAASPQQAMRVRKIMGLRARCQKVISGTAPPDALDLMAGANASVTFPAPLTGRNGTYKVESIHPAFDMVGQSGLALRCPITLREHYAGIYAWDAATEEEALDDPAYEVPEPDYPGPRDLTYATGPEFDLVTGWSRIERIFLSFDPGEASEHYLEYRVEPDGPWMAAGVITEDMREAGGRAYAFIAPANPLARYTVRLTARYMFGESEPLLLTGVTIGAGLPAVSGSAGLGAASFTGTAPGLSSLAGLRVYRADPGAGFAAAVPVSEVIAVTPGGAFEIVAGSDGAVDLIENGEFEDGSAWTFGEGWQQEPGAVRHLPGSADSLTQPVTLSEGSSFRLALTITGRSAGQVTPQLSGGEIQSGAPITSNGRSLQTLTATSGNDTLSLTASPDFDGVLTRVTLFVQTVSALPQGEGAFFVVPVLQSGDAAPPSNPIPLTIP</sequence>
<dbReference type="InterPro" id="IPR032876">
    <property type="entry name" value="J_dom"/>
</dbReference>
<evidence type="ECO:0000259" key="1">
    <source>
        <dbReference type="Pfam" id="PF13550"/>
    </source>
</evidence>
<dbReference type="STRING" id="555512.SAMN04487993_102210"/>
<dbReference type="EMBL" id="FNEJ01000022">
    <property type="protein sequence ID" value="SDJ21333.1"/>
    <property type="molecule type" value="Genomic_DNA"/>
</dbReference>
<accession>A0A1G8RWK3</accession>
<keyword evidence="3" id="KW-1185">Reference proteome</keyword>
<dbReference type="OrthoDB" id="7822067at2"/>
<proteinExistence type="predicted"/>
<dbReference type="Pfam" id="PF13550">
    <property type="entry name" value="Phage-tail_3"/>
    <property type="match status" value="1"/>
</dbReference>
<dbReference type="RefSeq" id="WP_089850400.1">
    <property type="nucleotide sequence ID" value="NZ_FNEJ01000022.1"/>
</dbReference>
<dbReference type="Proteomes" id="UP000199093">
    <property type="component" value="Unassembled WGS sequence"/>
</dbReference>